<dbReference type="Proteomes" id="UP000015423">
    <property type="component" value="Chromosome"/>
</dbReference>
<name>S5VER9_STRC3</name>
<dbReference type="EMBL" id="CP006259">
    <property type="protein sequence ID" value="AGS73769.1"/>
    <property type="molecule type" value="Genomic_DNA"/>
</dbReference>
<feature type="domain" description="Thioesterase" evidence="1">
    <location>
        <begin position="1"/>
        <end position="70"/>
    </location>
</feature>
<dbReference type="HOGENOM" id="CLU_1446848_0_0_11"/>
<dbReference type="eggNOG" id="COG3208">
    <property type="taxonomic scope" value="Bacteria"/>
</dbReference>
<dbReference type="KEGG" id="sci:B446_34865"/>
<reference evidence="2 4" key="2">
    <citation type="journal article" date="2013" name="J. Biotechnol.">
        <title>Complete genome sequence of the kirromycin producer Streptomyces collinus Tu 365 consisting of a linear chromosome and two linear plasmids.</title>
        <authorList>
            <person name="Ruckert C."/>
            <person name="Szczepanowski R."/>
            <person name="Albersmeier A."/>
            <person name="Goesmann A."/>
            <person name="Iftime D."/>
            <person name="Musiol E.M."/>
            <person name="Blin K."/>
            <person name="Wohlleben W."/>
            <person name="Puhler A."/>
            <person name="Kalinowski J."/>
            <person name="Weber T."/>
        </authorList>
    </citation>
    <scope>NUCLEOTIDE SEQUENCE [LARGE SCALE GENOMIC DNA]</scope>
    <source>
        <strain evidence="4">DSM 40733 / Tue 365</strain>
        <strain evidence="2">Tu 365</strain>
    </source>
</reference>
<dbReference type="EMBL" id="CP006259">
    <property type="protein sequence ID" value="AGS66925.1"/>
    <property type="molecule type" value="Genomic_DNA"/>
</dbReference>
<evidence type="ECO:0000313" key="3">
    <source>
        <dbReference type="EMBL" id="AGS73769.1"/>
    </source>
</evidence>
<evidence type="ECO:0000259" key="1">
    <source>
        <dbReference type="Pfam" id="PF00975"/>
    </source>
</evidence>
<evidence type="ECO:0000313" key="4">
    <source>
        <dbReference type="Proteomes" id="UP000015423"/>
    </source>
</evidence>
<dbReference type="SUPFAM" id="SSF53474">
    <property type="entry name" value="alpha/beta-Hydrolases"/>
    <property type="match status" value="1"/>
</dbReference>
<reference evidence="4" key="1">
    <citation type="submission" date="2012-10" db="EMBL/GenBank/DDBJ databases">
        <title>The complete genome sequence of Streptomyces collinus Tu 365.</title>
        <authorList>
            <person name="Ruckert C."/>
            <person name="Szczepanowski R."/>
            <person name="Goesmann A."/>
            <person name="Pross E.K."/>
            <person name="Musiol E.M."/>
            <person name="Blin K."/>
            <person name="Wohlleben W."/>
            <person name="Puhler A."/>
            <person name="Weber T."/>
            <person name="Kalinowski J."/>
        </authorList>
    </citation>
    <scope>NUCLEOTIDE SEQUENCE [LARGE SCALE GENOMIC DNA]</scope>
    <source>
        <strain evidence="4">DSM 40733 / Tue 365</strain>
    </source>
</reference>
<evidence type="ECO:0000313" key="2">
    <source>
        <dbReference type="EMBL" id="AGS66925.1"/>
    </source>
</evidence>
<dbReference type="InterPro" id="IPR029058">
    <property type="entry name" value="AB_hydrolase_fold"/>
</dbReference>
<organism evidence="2 4">
    <name type="scientific">Streptomyces collinus (strain DSM 40733 / Tue 365)</name>
    <dbReference type="NCBI Taxonomy" id="1214242"/>
    <lineage>
        <taxon>Bacteria</taxon>
        <taxon>Bacillati</taxon>
        <taxon>Actinomycetota</taxon>
        <taxon>Actinomycetes</taxon>
        <taxon>Kitasatosporales</taxon>
        <taxon>Streptomycetaceae</taxon>
        <taxon>Streptomyces</taxon>
    </lineage>
</organism>
<dbReference type="PATRIC" id="fig|1214242.5.peg.7151"/>
<accession>S5VER9</accession>
<sequence length="187" mass="20014">MADRYAEAVAALATPADLFVGWSLGGLLAFETAQRLTGGHAPDLVLVDSSPAPVGDGPEVYDAVRRQVLSEAADHMDAGALARTERTVDAHLKARTRHRADGRHPGRTLLITCTGSDDPRQAARWSPHLADVCVRSLDTDHFGVLRAPHLKQLRLHIQEFIAARGNGGARRTAPGTQGCRAVPAPLR</sequence>
<dbReference type="Gene3D" id="3.40.50.1820">
    <property type="entry name" value="alpha/beta hydrolase"/>
    <property type="match status" value="1"/>
</dbReference>
<dbReference type="Pfam" id="PF00975">
    <property type="entry name" value="Thioesterase"/>
    <property type="match status" value="1"/>
</dbReference>
<reference evidence="2" key="3">
    <citation type="submission" date="2015-08" db="EMBL/GenBank/DDBJ databases">
        <authorList>
            <person name="Weber T."/>
            <person name="Iftime D."/>
        </authorList>
    </citation>
    <scope>NUCLEOTIDE SEQUENCE</scope>
    <source>
        <strain evidence="2">Tu 365</strain>
    </source>
</reference>
<dbReference type="InterPro" id="IPR001031">
    <property type="entry name" value="Thioesterase"/>
</dbReference>
<proteinExistence type="predicted"/>
<dbReference type="AlphaFoldDB" id="S5VER9"/>
<dbReference type="STRING" id="1214242.B446_00425"/>
<gene>
    <name evidence="2" type="ORF">B446_00425</name>
    <name evidence="3" type="ORF">B446_34865</name>
</gene>
<keyword evidence="4" id="KW-1185">Reference proteome</keyword>
<dbReference type="KEGG" id="sci:B446_00425"/>
<protein>
    <submittedName>
        <fullName evidence="2">Thioesterase</fullName>
    </submittedName>
</protein>